<sequence length="570" mass="63054">MHGHGSRRGWCRPSRPQWCLPPPRRYRRRRFNRCRSQIRERRNDDPQEIDPRGRDRICRRSDGVRRVRGSPRARAIDGAEPSPGDAGRSARPPICSIQPSSGPDNDRNLLIHDLRLPDGQGGFAQFDHILLSRASRTASIFESKNYSGRISKNEHGEWMVWYRSQRQPQNIPNPVEQAKRQRKVLQAWLKRKGHDRAFAEVGVFVSVPPTAMIDRSKIGSDEPIYKCDNLYKAWVPFGGSSPLGRMFSTGVTAAQMVEIADQLIADHVQEGDIYTRLGIVPDSTDAADTSHTGDPSGPINMPIVQAASVPELPPYVEAEPVTVHPAQSPSTSVAVECTVLEVSPPAKAVPVKAGAPIEVCAGIVERTLPDGRIAFRAARDDEIGREVLSALCKGKAIWNPRFSNWICVPDVADVIRAALPDAIRGRFGRHRRPHRTRVERCRQSGAPNQPSCAQAANHRRQGGLACPLRPARVIHCHVDRGTFRRHRHPAAGATEPGWHPSGQLSPRRQVAAVGGGRPLQSRRSAGADRARDRAGDEQPTRVVIAIFMPRASVAGTERLDSIPLEQIRPI</sequence>
<feature type="region of interest" description="Disordered" evidence="1">
    <location>
        <begin position="35"/>
        <end position="106"/>
    </location>
</feature>
<dbReference type="InterPro" id="IPR011528">
    <property type="entry name" value="NERD"/>
</dbReference>
<feature type="domain" description="NERD" evidence="2">
    <location>
        <begin position="86"/>
        <end position="208"/>
    </location>
</feature>
<feature type="region of interest" description="Disordered" evidence="1">
    <location>
        <begin position="434"/>
        <end position="456"/>
    </location>
</feature>
<evidence type="ECO:0000259" key="2">
    <source>
        <dbReference type="PROSITE" id="PS50965"/>
    </source>
</evidence>
<reference evidence="3 4" key="1">
    <citation type="journal article" date="2010" name="PLoS Genet.">
        <title>De novo assembly of a 40 Mb eukaryotic genome from short sequence reads: Sordaria macrospora, a model organism for fungal morphogenesis.</title>
        <authorList>
            <person name="Nowrousian M."/>
            <person name="Stajich J."/>
            <person name="Chu M."/>
            <person name="Engh I."/>
            <person name="Espagne E."/>
            <person name="Halliday K."/>
            <person name="Kamerewerd J."/>
            <person name="Kempken F."/>
            <person name="Knab B."/>
            <person name="Kuo H.C."/>
            <person name="Osiewacz H.D."/>
            <person name="Poeggeler S."/>
            <person name="Read N."/>
            <person name="Seiler S."/>
            <person name="Smith K."/>
            <person name="Zickler D."/>
            <person name="Kueck U."/>
            <person name="Freitag M."/>
        </authorList>
    </citation>
    <scope>NUCLEOTIDE SEQUENCE [LARGE SCALE GENOMIC DNA]</scope>
    <source>
        <strain evidence="4">ATCC MYA-333 / DSM 997 / K(L3346) / K-hell</strain>
        <tissue evidence="3">Mycelium</tissue>
    </source>
</reference>
<dbReference type="Proteomes" id="UP000001881">
    <property type="component" value="Unassembled WGS sequence"/>
</dbReference>
<feature type="compositionally biased region" description="Polar residues" evidence="1">
    <location>
        <begin position="445"/>
        <end position="454"/>
    </location>
</feature>
<proteinExistence type="predicted"/>
<feature type="compositionally biased region" description="Basic and acidic residues" evidence="1">
    <location>
        <begin position="37"/>
        <end position="65"/>
    </location>
</feature>
<protein>
    <submittedName>
        <fullName evidence="3">WGS project CABT00000000 data, contig 2.234</fullName>
    </submittedName>
</protein>
<evidence type="ECO:0000313" key="4">
    <source>
        <dbReference type="Proteomes" id="UP000001881"/>
    </source>
</evidence>
<evidence type="ECO:0000313" key="3">
    <source>
        <dbReference type="EMBL" id="CCC05696.1"/>
    </source>
</evidence>
<dbReference type="HOGENOM" id="CLU_478298_0_0_1"/>
<keyword evidence="4" id="KW-1185">Reference proteome</keyword>
<feature type="region of interest" description="Disordered" evidence="1">
    <location>
        <begin position="488"/>
        <end position="537"/>
    </location>
</feature>
<dbReference type="EMBL" id="CABT02000234">
    <property type="protein sequence ID" value="CCC05696.1"/>
    <property type="molecule type" value="Genomic_DNA"/>
</dbReference>
<feature type="compositionally biased region" description="Basic and acidic residues" evidence="1">
    <location>
        <begin position="525"/>
        <end position="537"/>
    </location>
</feature>
<dbReference type="PROSITE" id="PS50965">
    <property type="entry name" value="NERD"/>
    <property type="match status" value="1"/>
</dbReference>
<comment type="caution">
    <text evidence="3">The sequence shown here is derived from an EMBL/GenBank/DDBJ whole genome shotgun (WGS) entry which is preliminary data.</text>
</comment>
<organism evidence="3 4">
    <name type="scientific">Sordaria macrospora (strain ATCC MYA-333 / DSM 997 / K(L3346) / K-hell)</name>
    <dbReference type="NCBI Taxonomy" id="771870"/>
    <lineage>
        <taxon>Eukaryota</taxon>
        <taxon>Fungi</taxon>
        <taxon>Dikarya</taxon>
        <taxon>Ascomycota</taxon>
        <taxon>Pezizomycotina</taxon>
        <taxon>Sordariomycetes</taxon>
        <taxon>Sordariomycetidae</taxon>
        <taxon>Sordariales</taxon>
        <taxon>Sordariaceae</taxon>
        <taxon>Sordaria</taxon>
    </lineage>
</organism>
<dbReference type="Pfam" id="PF08378">
    <property type="entry name" value="NERD"/>
    <property type="match status" value="1"/>
</dbReference>
<accession>F7WCS7</accession>
<dbReference type="InParanoid" id="F7WCS7"/>
<gene>
    <name evidence="3" type="ORF">SMAC_09833</name>
</gene>
<evidence type="ECO:0000256" key="1">
    <source>
        <dbReference type="SAM" id="MobiDB-lite"/>
    </source>
</evidence>
<name>F7WCS7_SORMK</name>
<dbReference type="AlphaFoldDB" id="F7WCS7"/>